<dbReference type="SUPFAM" id="SSF63829">
    <property type="entry name" value="Calcium-dependent phosphotriesterase"/>
    <property type="match status" value="1"/>
</dbReference>
<keyword evidence="1" id="KW-0732">Signal</keyword>
<protein>
    <submittedName>
        <fullName evidence="4">Enterochelin esterase</fullName>
    </submittedName>
</protein>
<dbReference type="AlphaFoldDB" id="A0A1I3FX56"/>
<dbReference type="RefSeq" id="WP_092049441.1">
    <property type="nucleotide sequence ID" value="NZ_FOQD01000006.1"/>
</dbReference>
<proteinExistence type="predicted"/>
<dbReference type="InterPro" id="IPR029058">
    <property type="entry name" value="AB_hydrolase_fold"/>
</dbReference>
<evidence type="ECO:0000259" key="3">
    <source>
        <dbReference type="Pfam" id="PF14200"/>
    </source>
</evidence>
<dbReference type="Gene3D" id="2.80.10.50">
    <property type="match status" value="2"/>
</dbReference>
<feature type="domain" description="SMP-30/Gluconolactonase/LRE-like region" evidence="2">
    <location>
        <begin position="479"/>
        <end position="703"/>
    </location>
</feature>
<dbReference type="OrthoDB" id="9775130at2"/>
<organism evidence="4 5">
    <name type="scientific">Planctomicrobium piriforme</name>
    <dbReference type="NCBI Taxonomy" id="1576369"/>
    <lineage>
        <taxon>Bacteria</taxon>
        <taxon>Pseudomonadati</taxon>
        <taxon>Planctomycetota</taxon>
        <taxon>Planctomycetia</taxon>
        <taxon>Planctomycetales</taxon>
        <taxon>Planctomycetaceae</taxon>
        <taxon>Planctomicrobium</taxon>
    </lineage>
</organism>
<dbReference type="InterPro" id="IPR011042">
    <property type="entry name" value="6-blade_b-propeller_TolB-like"/>
</dbReference>
<feature type="domain" description="Ricin B lectin" evidence="3">
    <location>
        <begin position="27"/>
        <end position="104"/>
    </location>
</feature>
<evidence type="ECO:0000259" key="2">
    <source>
        <dbReference type="Pfam" id="PF08450"/>
    </source>
</evidence>
<sequence length="734" mass="79769">MATTLSRLLLLCFLFMATGSLQAEDWGMYSLVPASAPALVLEAVGAGTAEGTIVSVNKPADGAHQKWIIVPREPGLFVVQPAHDSSLVLSAAEGGTKNGTAIILEKKVGKPSQFWSLVKHENGTYALLPKHAPQQGLDHFGGNPSPGAKIDLWTYNAGDSHLQWWIRPLAGSGVAKAEAVEPPAYVPPAIDPKAILPGVIHQFTFTQSKIFPGTVREVTVFVPAQYDGSKPACVYVKTDGYNPREKTLLETAIATKEMPVTVGVFVRPGDVPAPMKGTLGRRNRDFEYDGVSDNKVRFLVDDLLPFIAKEYQLNLSTDGNDRCIVGGSSGGIAAFTAAWHRPEAFSRVYAVSGSWVAFRGGHEFPTMVRKFEAKPIRAFLTTATRDMENAAGDWYLVDQEMDKALKFSGYDYQFRVVDGQHGAGYGDYWREAMAYLWKDWPERIKAGPSAPRAQEILIPGEGWQLVAEGFKSTRGPACNGAGEVFFADTSNNKIHHIALDGTVSEFVSDAGQAHCVTVGADGTLFTISETSGRLMRYDARGQGSVVMEGIFGHSILARPDGSLYVTVNGDKPHGPGSVWLIKDGQKKQLDSGIKFATGMACRPDQWLLSVAEGHSKWVYSYQINDDGTLANKERYFHLHVSDWEDDGGAESVCYSLEGRQFIATRSGIQISADDGPTQVILPVPDGSRVTGVCLGGKDHDTLFAFCGNRIWKRKVQHHSTGAFTPWTPVKGTKL</sequence>
<dbReference type="Pfam" id="PF00756">
    <property type="entry name" value="Esterase"/>
    <property type="match status" value="1"/>
</dbReference>
<evidence type="ECO:0000313" key="4">
    <source>
        <dbReference type="EMBL" id="SFI15806.1"/>
    </source>
</evidence>
<keyword evidence="5" id="KW-1185">Reference proteome</keyword>
<dbReference type="PANTHER" id="PTHR48098">
    <property type="entry name" value="ENTEROCHELIN ESTERASE-RELATED"/>
    <property type="match status" value="1"/>
</dbReference>
<dbReference type="InterPro" id="IPR035992">
    <property type="entry name" value="Ricin_B-like_lectins"/>
</dbReference>
<dbReference type="PROSITE" id="PS50231">
    <property type="entry name" value="RICIN_B_LECTIN"/>
    <property type="match status" value="1"/>
</dbReference>
<dbReference type="InterPro" id="IPR013658">
    <property type="entry name" value="SGL"/>
</dbReference>
<evidence type="ECO:0000256" key="1">
    <source>
        <dbReference type="SAM" id="SignalP"/>
    </source>
</evidence>
<gene>
    <name evidence="4" type="ORF">SAMN05421753_10673</name>
</gene>
<dbReference type="Gene3D" id="2.120.10.30">
    <property type="entry name" value="TolB, C-terminal domain"/>
    <property type="match status" value="1"/>
</dbReference>
<dbReference type="Pfam" id="PF08450">
    <property type="entry name" value="SGL"/>
    <property type="match status" value="1"/>
</dbReference>
<accession>A0A1I3FX56</accession>
<dbReference type="EMBL" id="FOQD01000006">
    <property type="protein sequence ID" value="SFI15806.1"/>
    <property type="molecule type" value="Genomic_DNA"/>
</dbReference>
<feature type="signal peptide" evidence="1">
    <location>
        <begin position="1"/>
        <end position="23"/>
    </location>
</feature>
<dbReference type="InterPro" id="IPR000801">
    <property type="entry name" value="Esterase-like"/>
</dbReference>
<name>A0A1I3FX56_9PLAN</name>
<evidence type="ECO:0000313" key="5">
    <source>
        <dbReference type="Proteomes" id="UP000199518"/>
    </source>
</evidence>
<dbReference type="Pfam" id="PF14200">
    <property type="entry name" value="RicinB_lectin_2"/>
    <property type="match status" value="1"/>
</dbReference>
<dbReference type="InterPro" id="IPR050583">
    <property type="entry name" value="Mycobacterial_A85_antigen"/>
</dbReference>
<dbReference type="Gene3D" id="3.40.50.1820">
    <property type="entry name" value="alpha/beta hydrolase"/>
    <property type="match status" value="1"/>
</dbReference>
<dbReference type="SUPFAM" id="SSF50370">
    <property type="entry name" value="Ricin B-like lectins"/>
    <property type="match status" value="1"/>
</dbReference>
<dbReference type="PANTHER" id="PTHR48098:SF3">
    <property type="entry name" value="IRON(III) ENTEROBACTIN ESTERASE"/>
    <property type="match status" value="1"/>
</dbReference>
<dbReference type="CDD" id="cd00161">
    <property type="entry name" value="beta-trefoil_Ricin-like"/>
    <property type="match status" value="1"/>
</dbReference>
<dbReference type="STRING" id="1576369.SAMN05421753_10673"/>
<feature type="chain" id="PRO_5011664434" evidence="1">
    <location>
        <begin position="24"/>
        <end position="734"/>
    </location>
</feature>
<dbReference type="InterPro" id="IPR000772">
    <property type="entry name" value="Ricin_B_lectin"/>
</dbReference>
<dbReference type="SUPFAM" id="SSF53474">
    <property type="entry name" value="alpha/beta-Hydrolases"/>
    <property type="match status" value="1"/>
</dbReference>
<dbReference type="Proteomes" id="UP000199518">
    <property type="component" value="Unassembled WGS sequence"/>
</dbReference>
<reference evidence="5" key="1">
    <citation type="submission" date="2016-10" db="EMBL/GenBank/DDBJ databases">
        <authorList>
            <person name="Varghese N."/>
            <person name="Submissions S."/>
        </authorList>
    </citation>
    <scope>NUCLEOTIDE SEQUENCE [LARGE SCALE GENOMIC DNA]</scope>
    <source>
        <strain evidence="5">DSM 26348</strain>
    </source>
</reference>